<feature type="domain" description="Amidase" evidence="1">
    <location>
        <begin position="8"/>
        <end position="401"/>
    </location>
</feature>
<evidence type="ECO:0000259" key="1">
    <source>
        <dbReference type="Pfam" id="PF01425"/>
    </source>
</evidence>
<gene>
    <name evidence="2" type="ORF">EL26_07270</name>
</gene>
<protein>
    <recommendedName>
        <fullName evidence="1">Amidase domain-containing protein</fullName>
    </recommendedName>
</protein>
<accession>A0A074LVF2</accession>
<evidence type="ECO:0000313" key="3">
    <source>
        <dbReference type="Proteomes" id="UP000027931"/>
    </source>
</evidence>
<name>A0A074LVF2_9BACL</name>
<dbReference type="OrthoDB" id="9811471at2"/>
<dbReference type="RefSeq" id="WP_038086014.1">
    <property type="nucleotide sequence ID" value="NZ_JMIR01000007.1"/>
</dbReference>
<dbReference type="InterPro" id="IPR000120">
    <property type="entry name" value="Amidase"/>
</dbReference>
<dbReference type="InterPro" id="IPR023631">
    <property type="entry name" value="Amidase_dom"/>
</dbReference>
<dbReference type="InterPro" id="IPR036928">
    <property type="entry name" value="AS_sf"/>
</dbReference>
<dbReference type="eggNOG" id="COG0154">
    <property type="taxonomic scope" value="Bacteria"/>
</dbReference>
<reference evidence="2 3" key="1">
    <citation type="journal article" date="2013" name="Int. J. Syst. Evol. Microbiol.">
        <title>Tumebacillus flagellatus sp. nov., an alpha-amylase/pullulanase-producing bacterium isolated from cassava wastewater.</title>
        <authorList>
            <person name="Wang Q."/>
            <person name="Xie N."/>
            <person name="Qin Y."/>
            <person name="Shen N."/>
            <person name="Zhu J."/>
            <person name="Mi H."/>
            <person name="Huang R."/>
        </authorList>
    </citation>
    <scope>NUCLEOTIDE SEQUENCE [LARGE SCALE GENOMIC DNA]</scope>
    <source>
        <strain evidence="2 3">GST4</strain>
    </source>
</reference>
<dbReference type="GO" id="GO:0003824">
    <property type="term" value="F:catalytic activity"/>
    <property type="evidence" value="ECO:0007669"/>
    <property type="project" value="InterPro"/>
</dbReference>
<dbReference type="Pfam" id="PF01425">
    <property type="entry name" value="Amidase"/>
    <property type="match status" value="1"/>
</dbReference>
<comment type="caution">
    <text evidence="2">The sequence shown here is derived from an EMBL/GenBank/DDBJ whole genome shotgun (WGS) entry which is preliminary data.</text>
</comment>
<dbReference type="EMBL" id="JMIR01000007">
    <property type="protein sequence ID" value="KEO83978.1"/>
    <property type="molecule type" value="Genomic_DNA"/>
</dbReference>
<keyword evidence="3" id="KW-1185">Reference proteome</keyword>
<dbReference type="AlphaFoldDB" id="A0A074LVF2"/>
<sequence>MKTKLEGIFRRIEETEADVKALLPEENRRERLLRDAEALEQRWPNPAERPALYGLTVGVKDLFRVDGFPTQAGSALPAELFAGPEASVVTALREAGALIVGKTACDEFAYAEPPATRNPHNLAHTPGGSSGGSAAGVATGIFELGLGTQTTRSITAPASFCGVVGLKPSFGRLPFDGCVLMSPTLDTVGFLTRDVQTMELAASVLTADWQPVAAPVKKPTCAIPTGKYMEWMWDETRETFYTQIEQLRAAGYEAREVEMPWVDDLEGLYPLIIGLLQAEMADVHRDWVAEYAHLYRPGTLQAIQEAAPKFTAEQRVEAKALMARLRATLTDFMNAEQIDLFVSPSQPITAPEGDRPTGYGGQTIPWCAAGMPTISLPGAMMNGLPLGFQCIARFGADETLLAYAKEIAEVLA</sequence>
<dbReference type="Gene3D" id="3.90.1300.10">
    <property type="entry name" value="Amidase signature (AS) domain"/>
    <property type="match status" value="1"/>
</dbReference>
<dbReference type="SUPFAM" id="SSF75304">
    <property type="entry name" value="Amidase signature (AS) enzymes"/>
    <property type="match status" value="1"/>
</dbReference>
<organism evidence="2 3">
    <name type="scientific">Tumebacillus flagellatus</name>
    <dbReference type="NCBI Taxonomy" id="1157490"/>
    <lineage>
        <taxon>Bacteria</taxon>
        <taxon>Bacillati</taxon>
        <taxon>Bacillota</taxon>
        <taxon>Bacilli</taxon>
        <taxon>Bacillales</taxon>
        <taxon>Alicyclobacillaceae</taxon>
        <taxon>Tumebacillus</taxon>
    </lineage>
</organism>
<dbReference type="PANTHER" id="PTHR11895">
    <property type="entry name" value="TRANSAMIDASE"/>
    <property type="match status" value="1"/>
</dbReference>
<proteinExistence type="predicted"/>
<dbReference type="Proteomes" id="UP000027931">
    <property type="component" value="Unassembled WGS sequence"/>
</dbReference>
<dbReference type="PANTHER" id="PTHR11895:SF67">
    <property type="entry name" value="AMIDASE DOMAIN-CONTAINING PROTEIN"/>
    <property type="match status" value="1"/>
</dbReference>
<dbReference type="STRING" id="1157490.EL26_07270"/>
<evidence type="ECO:0000313" key="2">
    <source>
        <dbReference type="EMBL" id="KEO83978.1"/>
    </source>
</evidence>